<dbReference type="GO" id="GO:0016020">
    <property type="term" value="C:membrane"/>
    <property type="evidence" value="ECO:0007669"/>
    <property type="project" value="TreeGrafter"/>
</dbReference>
<protein>
    <submittedName>
        <fullName evidence="3">ERAP1_C domain-containing protein</fullName>
    </submittedName>
</protein>
<evidence type="ECO:0000313" key="3">
    <source>
        <dbReference type="EnsemblMetazoa" id="CJA34733a.1"/>
    </source>
</evidence>
<proteinExistence type="inferred from homology"/>
<reference evidence="4" key="1">
    <citation type="submission" date="2010-08" db="EMBL/GenBank/DDBJ databases">
        <authorList>
            <consortium name="Caenorhabditis japonica Sequencing Consortium"/>
            <person name="Wilson R.K."/>
        </authorList>
    </citation>
    <scope>NUCLEOTIDE SEQUENCE [LARGE SCALE GENOMIC DNA]</scope>
    <source>
        <strain evidence="4">DF5081</strain>
    </source>
</reference>
<dbReference type="GO" id="GO:0042277">
    <property type="term" value="F:peptide binding"/>
    <property type="evidence" value="ECO:0007669"/>
    <property type="project" value="TreeGrafter"/>
</dbReference>
<dbReference type="Pfam" id="PF11838">
    <property type="entry name" value="ERAP1_C"/>
    <property type="match status" value="1"/>
</dbReference>
<keyword evidence="4" id="KW-1185">Reference proteome</keyword>
<dbReference type="EnsemblMetazoa" id="CJA34733a.1">
    <property type="protein sequence ID" value="CJA34733a.1"/>
    <property type="gene ID" value="WBGene00210580"/>
</dbReference>
<dbReference type="GO" id="GO:0043171">
    <property type="term" value="P:peptide catabolic process"/>
    <property type="evidence" value="ECO:0007669"/>
    <property type="project" value="TreeGrafter"/>
</dbReference>
<dbReference type="GO" id="GO:0005615">
    <property type="term" value="C:extracellular space"/>
    <property type="evidence" value="ECO:0007669"/>
    <property type="project" value="TreeGrafter"/>
</dbReference>
<dbReference type="AlphaFoldDB" id="A0A8R1EH07"/>
<evidence type="ECO:0000259" key="2">
    <source>
        <dbReference type="Pfam" id="PF11838"/>
    </source>
</evidence>
<name>A0A8R1EH07_CAEJA</name>
<dbReference type="GO" id="GO:0070006">
    <property type="term" value="F:metalloaminopeptidase activity"/>
    <property type="evidence" value="ECO:0007669"/>
    <property type="project" value="TreeGrafter"/>
</dbReference>
<dbReference type="Proteomes" id="UP000005237">
    <property type="component" value="Unassembled WGS sequence"/>
</dbReference>
<dbReference type="GO" id="GO:0006508">
    <property type="term" value="P:proteolysis"/>
    <property type="evidence" value="ECO:0007669"/>
    <property type="project" value="TreeGrafter"/>
</dbReference>
<dbReference type="PANTHER" id="PTHR11533:SF293">
    <property type="entry name" value="AMINOPEPTIDASE-2-RELATED"/>
    <property type="match status" value="1"/>
</dbReference>
<dbReference type="PANTHER" id="PTHR11533">
    <property type="entry name" value="PROTEASE M1 ZINC METALLOPROTEASE"/>
    <property type="match status" value="1"/>
</dbReference>
<reference evidence="3" key="2">
    <citation type="submission" date="2022-06" db="UniProtKB">
        <authorList>
            <consortium name="EnsemblMetazoa"/>
        </authorList>
    </citation>
    <scope>IDENTIFICATION</scope>
    <source>
        <strain evidence="3">DF5081</strain>
    </source>
</reference>
<evidence type="ECO:0000256" key="1">
    <source>
        <dbReference type="ARBA" id="ARBA00010136"/>
    </source>
</evidence>
<dbReference type="InterPro" id="IPR050344">
    <property type="entry name" value="Peptidase_M1_aminopeptidases"/>
</dbReference>
<dbReference type="InterPro" id="IPR024571">
    <property type="entry name" value="ERAP1-like_C_dom"/>
</dbReference>
<dbReference type="GO" id="GO:0005737">
    <property type="term" value="C:cytoplasm"/>
    <property type="evidence" value="ECO:0007669"/>
    <property type="project" value="TreeGrafter"/>
</dbReference>
<sequence>MQPYLHQINHPLIRYTNNQVTGGATFTQEPFGDTSNLNYSQWNYKWTIPLSSSSLRHENPFPLWIPIGGACPNKNSKDEEEKSNAEILLKNTPKKKAVQWEYTSFHSATYGRIIYDDVGFDRLLKSMKNGNYIDDNVKLQLLADEYYYMKREKNANRPYSYDRFLNLANAIFNSEPFIVSPSYSIFAQAQPALEEIARVYRDTIDAPLISRLYKKMFLNVYNSLLWEDTTSWDTNTFAEVFLPFAVRYDIGDVKNRTMNMFANVKTACGDSLNGTAWCNPYTTNLRKAIYCGAAKYSDLTSDYFYKLFVAYNTEVVTNPYFYQEYMALLEGMSCTQLPATLKTLIRLFSSSTLNQNTLFGFLKYNPVASDVLANYIVANQQVVNSSSLNAYLDSMTYNWDSYSRFVQFENLMETLDLTSEQKAVFQTYLDRVNSQDHALDKYFLSERNRNKMALRIFNRLRKKAIGTYSE</sequence>
<accession>A0A8R1EH07</accession>
<evidence type="ECO:0000313" key="4">
    <source>
        <dbReference type="Proteomes" id="UP000005237"/>
    </source>
</evidence>
<dbReference type="Gene3D" id="1.25.50.20">
    <property type="match status" value="1"/>
</dbReference>
<comment type="similarity">
    <text evidence="1">Belongs to the peptidase M1 family.</text>
</comment>
<feature type="domain" description="ERAP1-like C-terminal" evidence="2">
    <location>
        <begin position="107"/>
        <end position="427"/>
    </location>
</feature>
<dbReference type="GO" id="GO:0008270">
    <property type="term" value="F:zinc ion binding"/>
    <property type="evidence" value="ECO:0007669"/>
    <property type="project" value="TreeGrafter"/>
</dbReference>
<organism evidence="3 4">
    <name type="scientific">Caenorhabditis japonica</name>
    <dbReference type="NCBI Taxonomy" id="281687"/>
    <lineage>
        <taxon>Eukaryota</taxon>
        <taxon>Metazoa</taxon>
        <taxon>Ecdysozoa</taxon>
        <taxon>Nematoda</taxon>
        <taxon>Chromadorea</taxon>
        <taxon>Rhabditida</taxon>
        <taxon>Rhabditina</taxon>
        <taxon>Rhabditomorpha</taxon>
        <taxon>Rhabditoidea</taxon>
        <taxon>Rhabditidae</taxon>
        <taxon>Peloderinae</taxon>
        <taxon>Caenorhabditis</taxon>
    </lineage>
</organism>